<sequence length="407" mass="44159">MVDFVRRGIEVLERMRSLKSTMAMWSKRFLWTVGILWVSLSVSACSENISGQGRGGGAKRAVVVPVTVSAAVEKTVPVQLKAIGKVQAYNTVAIRAQVTGELVGVHFTEGREVKKGDPLFTIDPRPFEAEVKKAEANLAKNRAQLENARRQTRRYGEVAHKGYVSQELHDQVLTNATALEAAVRADEAALESARLMLRYCHISSPIDGVTGETKVDLGNLVKDNDDANPMVVINQISPIYASFAVPEQNLPEVKKHMAAGKLEVLATVSGNERDVVKGELSFIDNTVDPATGTIQLKATFANKDKFLWPGQYVNVVLTLTTRSGAIVVPSHAVQTGQEGQYTFVVKPDATVEYRRVTVGRDVDGELVIEKGIAVGEKVVTDGQLRLAQGSQVRVVEEGDAGTGEKAR</sequence>
<feature type="domain" description="Multidrug resistance protein MdtA-like beta-barrel" evidence="9">
    <location>
        <begin position="238"/>
        <end position="320"/>
    </location>
</feature>
<dbReference type="Pfam" id="PF25967">
    <property type="entry name" value="RND-MFP_C"/>
    <property type="match status" value="1"/>
</dbReference>
<dbReference type="FunFam" id="2.40.420.20:FF:000001">
    <property type="entry name" value="Efflux RND transporter periplasmic adaptor subunit"/>
    <property type="match status" value="1"/>
</dbReference>
<keyword evidence="3" id="KW-0813">Transport</keyword>
<evidence type="ECO:0000256" key="6">
    <source>
        <dbReference type="ARBA" id="ARBA00023136"/>
    </source>
</evidence>
<protein>
    <submittedName>
        <fullName evidence="11">Efflux transporter, RND family, MFP subunit</fullName>
    </submittedName>
</protein>
<dbReference type="Pfam" id="PF25876">
    <property type="entry name" value="HH_MFP_RND"/>
    <property type="match status" value="1"/>
</dbReference>
<evidence type="ECO:0000256" key="5">
    <source>
        <dbReference type="ARBA" id="ARBA00022519"/>
    </source>
</evidence>
<dbReference type="GO" id="GO:1990281">
    <property type="term" value="C:efflux pump complex"/>
    <property type="evidence" value="ECO:0007669"/>
    <property type="project" value="TreeGrafter"/>
</dbReference>
<dbReference type="EMBL" id="CP000478">
    <property type="protein sequence ID" value="ABK16150.1"/>
    <property type="molecule type" value="Genomic_DNA"/>
</dbReference>
<evidence type="ECO:0000259" key="10">
    <source>
        <dbReference type="Pfam" id="PF25967"/>
    </source>
</evidence>
<dbReference type="FunCoup" id="A0LFE8">
    <property type="interactions" value="203"/>
</dbReference>
<keyword evidence="12" id="KW-1185">Reference proteome</keyword>
<dbReference type="Proteomes" id="UP000001784">
    <property type="component" value="Chromosome"/>
</dbReference>
<evidence type="ECO:0000259" key="9">
    <source>
        <dbReference type="Pfam" id="PF25944"/>
    </source>
</evidence>
<evidence type="ECO:0000259" key="8">
    <source>
        <dbReference type="Pfam" id="PF25917"/>
    </source>
</evidence>
<comment type="subcellular location">
    <subcellularLocation>
        <location evidence="1">Cell membrane</location>
    </subcellularLocation>
</comment>
<dbReference type="RefSeq" id="WP_011697323.1">
    <property type="nucleotide sequence ID" value="NC_008554.1"/>
</dbReference>
<dbReference type="InterPro" id="IPR058627">
    <property type="entry name" value="MdtA-like_C"/>
</dbReference>
<dbReference type="STRING" id="335543.Sfum_0450"/>
<dbReference type="Gene3D" id="2.40.420.20">
    <property type="match status" value="1"/>
</dbReference>
<dbReference type="Gene3D" id="2.40.30.170">
    <property type="match status" value="1"/>
</dbReference>
<feature type="domain" description="Multidrug resistance protein MdtA-like C-terminal permuted SH3" evidence="10">
    <location>
        <begin position="325"/>
        <end position="382"/>
    </location>
</feature>
<reference evidence="11 12" key="1">
    <citation type="submission" date="2006-10" db="EMBL/GenBank/DDBJ databases">
        <title>Complete sequence of Syntrophobacter fumaroxidans MPOB.</title>
        <authorList>
            <consortium name="US DOE Joint Genome Institute"/>
            <person name="Copeland A."/>
            <person name="Lucas S."/>
            <person name="Lapidus A."/>
            <person name="Barry K."/>
            <person name="Detter J.C."/>
            <person name="Glavina del Rio T."/>
            <person name="Hammon N."/>
            <person name="Israni S."/>
            <person name="Pitluck S."/>
            <person name="Goltsman E.G."/>
            <person name="Martinez M."/>
            <person name="Schmutz J."/>
            <person name="Larimer F."/>
            <person name="Land M."/>
            <person name="Hauser L."/>
            <person name="Kyrpides N."/>
            <person name="Kim E."/>
            <person name="Boone D.R."/>
            <person name="Brockman F."/>
            <person name="Culley D."/>
            <person name="Ferry J."/>
            <person name="Gunsalus R."/>
            <person name="McInerney M.J."/>
            <person name="Morrison M."/>
            <person name="Plugge C."/>
            <person name="Rohlin L."/>
            <person name="Scholten J."/>
            <person name="Sieber J."/>
            <person name="Stams A.J.M."/>
            <person name="Worm P."/>
            <person name="Henstra A.M."/>
            <person name="Richardson P."/>
        </authorList>
    </citation>
    <scope>NUCLEOTIDE SEQUENCE [LARGE SCALE GENOMIC DNA]</scope>
    <source>
        <strain evidence="12">DSM 10017 / MPOB</strain>
    </source>
</reference>
<proteinExistence type="inferred from homology"/>
<dbReference type="PANTHER" id="PTHR30469">
    <property type="entry name" value="MULTIDRUG RESISTANCE PROTEIN MDTA"/>
    <property type="match status" value="1"/>
</dbReference>
<dbReference type="GO" id="GO:0030313">
    <property type="term" value="C:cell envelope"/>
    <property type="evidence" value="ECO:0007669"/>
    <property type="project" value="UniProtKB-SubCell"/>
</dbReference>
<dbReference type="InParanoid" id="A0LFE8"/>
<dbReference type="Pfam" id="PF25917">
    <property type="entry name" value="BSH_RND"/>
    <property type="match status" value="1"/>
</dbReference>
<dbReference type="Gene3D" id="1.10.287.470">
    <property type="entry name" value="Helix hairpin bin"/>
    <property type="match status" value="1"/>
</dbReference>
<comment type="similarity">
    <text evidence="2">Belongs to the membrane fusion protein (MFP) (TC 8.A.1) family.</text>
</comment>
<feature type="domain" description="Multidrug resistance protein MdtA-like barrel-sandwich hybrid" evidence="8">
    <location>
        <begin position="90"/>
        <end position="233"/>
    </location>
</feature>
<gene>
    <name evidence="11" type="ordered locus">Sfum_0450</name>
</gene>
<evidence type="ECO:0000259" key="7">
    <source>
        <dbReference type="Pfam" id="PF25876"/>
    </source>
</evidence>
<dbReference type="AlphaFoldDB" id="A0LFE8"/>
<keyword evidence="6" id="KW-0472">Membrane</keyword>
<dbReference type="NCBIfam" id="TIGR01730">
    <property type="entry name" value="RND_mfp"/>
    <property type="match status" value="1"/>
</dbReference>
<dbReference type="GO" id="GO:0015562">
    <property type="term" value="F:efflux transmembrane transporter activity"/>
    <property type="evidence" value="ECO:0007669"/>
    <property type="project" value="TreeGrafter"/>
</dbReference>
<dbReference type="SUPFAM" id="SSF111369">
    <property type="entry name" value="HlyD-like secretion proteins"/>
    <property type="match status" value="1"/>
</dbReference>
<evidence type="ECO:0000256" key="3">
    <source>
        <dbReference type="ARBA" id="ARBA00022448"/>
    </source>
</evidence>
<organism evidence="11 12">
    <name type="scientific">Syntrophobacter fumaroxidans (strain DSM 10017 / MPOB)</name>
    <dbReference type="NCBI Taxonomy" id="335543"/>
    <lineage>
        <taxon>Bacteria</taxon>
        <taxon>Pseudomonadati</taxon>
        <taxon>Thermodesulfobacteriota</taxon>
        <taxon>Syntrophobacteria</taxon>
        <taxon>Syntrophobacterales</taxon>
        <taxon>Syntrophobacteraceae</taxon>
        <taxon>Syntrophobacter</taxon>
    </lineage>
</organism>
<dbReference type="Gene3D" id="2.40.50.100">
    <property type="match status" value="1"/>
</dbReference>
<dbReference type="KEGG" id="sfu:Sfum_0450"/>
<dbReference type="InterPro" id="IPR006143">
    <property type="entry name" value="RND_pump_MFP"/>
</dbReference>
<evidence type="ECO:0000256" key="4">
    <source>
        <dbReference type="ARBA" id="ARBA00022475"/>
    </source>
</evidence>
<dbReference type="HOGENOM" id="CLU_018816_2_0_7"/>
<name>A0LFE8_SYNFM</name>
<dbReference type="eggNOG" id="COG0845">
    <property type="taxonomic scope" value="Bacteria"/>
</dbReference>
<evidence type="ECO:0000313" key="12">
    <source>
        <dbReference type="Proteomes" id="UP000001784"/>
    </source>
</evidence>
<dbReference type="InterPro" id="IPR058626">
    <property type="entry name" value="MdtA-like_b-barrel"/>
</dbReference>
<dbReference type="InterPro" id="IPR058625">
    <property type="entry name" value="MdtA-like_BSH"/>
</dbReference>
<dbReference type="InterPro" id="IPR058624">
    <property type="entry name" value="MdtA-like_HH"/>
</dbReference>
<accession>A0LFE8</accession>
<evidence type="ECO:0000256" key="2">
    <source>
        <dbReference type="ARBA" id="ARBA00009477"/>
    </source>
</evidence>
<keyword evidence="5" id="KW-0997">Cell inner membrane</keyword>
<evidence type="ECO:0000256" key="1">
    <source>
        <dbReference type="ARBA" id="ARBA00004236"/>
    </source>
</evidence>
<keyword evidence="4" id="KW-1003">Cell membrane</keyword>
<feature type="domain" description="Multidrug resistance protein MdtA-like alpha-helical hairpin" evidence="7">
    <location>
        <begin position="132"/>
        <end position="199"/>
    </location>
</feature>
<dbReference type="PANTHER" id="PTHR30469:SF36">
    <property type="entry name" value="BLL3903 PROTEIN"/>
    <property type="match status" value="1"/>
</dbReference>
<dbReference type="Pfam" id="PF25944">
    <property type="entry name" value="Beta-barrel_RND"/>
    <property type="match status" value="1"/>
</dbReference>
<evidence type="ECO:0000313" key="11">
    <source>
        <dbReference type="EMBL" id="ABK16150.1"/>
    </source>
</evidence>